<evidence type="ECO:0000313" key="2">
    <source>
        <dbReference type="Proteomes" id="UP000252519"/>
    </source>
</evidence>
<comment type="caution">
    <text evidence="1">The sequence shown here is derived from an EMBL/GenBank/DDBJ whole genome shotgun (WGS) entry which is preliminary data.</text>
</comment>
<keyword evidence="2" id="KW-1185">Reference proteome</keyword>
<sequence>MHVRSTCKARSGMQSKEFRVRADGPHAVRINVKRFEPQEYLARRIARGSPNRVVQHNKAKKKSKKECKKLRFVVVRLRRKSLLSLTKYAHNHSLPLIELMWRSRNDLPH</sequence>
<reference evidence="1 2" key="1">
    <citation type="submission" date="2014-10" db="EMBL/GenBank/DDBJ databases">
        <title>Draft genome of the hookworm Ancylostoma caninum.</title>
        <authorList>
            <person name="Mitreva M."/>
        </authorList>
    </citation>
    <scope>NUCLEOTIDE SEQUENCE [LARGE SCALE GENOMIC DNA]</scope>
    <source>
        <strain evidence="1 2">Baltimore</strain>
    </source>
</reference>
<dbReference type="AlphaFoldDB" id="A0A368GC66"/>
<dbReference type="Proteomes" id="UP000252519">
    <property type="component" value="Unassembled WGS sequence"/>
</dbReference>
<dbReference type="EMBL" id="JOJR01000215">
    <property type="protein sequence ID" value="RCN41983.1"/>
    <property type="molecule type" value="Genomic_DNA"/>
</dbReference>
<name>A0A368GC66_ANCCA</name>
<gene>
    <name evidence="1" type="ORF">ANCCAN_12088</name>
</gene>
<protein>
    <submittedName>
        <fullName evidence="1">Uncharacterized protein</fullName>
    </submittedName>
</protein>
<accession>A0A368GC66</accession>
<evidence type="ECO:0000313" key="1">
    <source>
        <dbReference type="EMBL" id="RCN41983.1"/>
    </source>
</evidence>
<proteinExistence type="predicted"/>
<organism evidence="1 2">
    <name type="scientific">Ancylostoma caninum</name>
    <name type="common">Dog hookworm</name>
    <dbReference type="NCBI Taxonomy" id="29170"/>
    <lineage>
        <taxon>Eukaryota</taxon>
        <taxon>Metazoa</taxon>
        <taxon>Ecdysozoa</taxon>
        <taxon>Nematoda</taxon>
        <taxon>Chromadorea</taxon>
        <taxon>Rhabditida</taxon>
        <taxon>Rhabditina</taxon>
        <taxon>Rhabditomorpha</taxon>
        <taxon>Strongyloidea</taxon>
        <taxon>Ancylostomatidae</taxon>
        <taxon>Ancylostomatinae</taxon>
        <taxon>Ancylostoma</taxon>
    </lineage>
</organism>